<protein>
    <submittedName>
        <fullName evidence="1">715_t:CDS:1</fullName>
    </submittedName>
</protein>
<accession>A0A9N9HZI1</accession>
<comment type="caution">
    <text evidence="1">The sequence shown here is derived from an EMBL/GenBank/DDBJ whole genome shotgun (WGS) entry which is preliminary data.</text>
</comment>
<dbReference type="SUPFAM" id="SSF54277">
    <property type="entry name" value="CAD &amp; PB1 domains"/>
    <property type="match status" value="1"/>
</dbReference>
<organism evidence="1 2">
    <name type="scientific">Funneliformis caledonium</name>
    <dbReference type="NCBI Taxonomy" id="1117310"/>
    <lineage>
        <taxon>Eukaryota</taxon>
        <taxon>Fungi</taxon>
        <taxon>Fungi incertae sedis</taxon>
        <taxon>Mucoromycota</taxon>
        <taxon>Glomeromycotina</taxon>
        <taxon>Glomeromycetes</taxon>
        <taxon>Glomerales</taxon>
        <taxon>Glomeraceae</taxon>
        <taxon>Funneliformis</taxon>
    </lineage>
</organism>
<keyword evidence="2" id="KW-1185">Reference proteome</keyword>
<dbReference type="AlphaFoldDB" id="A0A9N9HZI1"/>
<gene>
    <name evidence="1" type="ORF">FCALED_LOCUS14059</name>
</gene>
<name>A0A9N9HZI1_9GLOM</name>
<reference evidence="1" key="1">
    <citation type="submission" date="2021-06" db="EMBL/GenBank/DDBJ databases">
        <authorList>
            <person name="Kallberg Y."/>
            <person name="Tangrot J."/>
            <person name="Rosling A."/>
        </authorList>
    </citation>
    <scope>NUCLEOTIDE SEQUENCE</scope>
    <source>
        <strain evidence="1">UK204</strain>
    </source>
</reference>
<evidence type="ECO:0000313" key="1">
    <source>
        <dbReference type="EMBL" id="CAG8713762.1"/>
    </source>
</evidence>
<evidence type="ECO:0000313" key="2">
    <source>
        <dbReference type="Proteomes" id="UP000789570"/>
    </source>
</evidence>
<proteinExistence type="predicted"/>
<dbReference type="OrthoDB" id="661148at2759"/>
<dbReference type="Proteomes" id="UP000789570">
    <property type="component" value="Unassembled WGS sequence"/>
</dbReference>
<sequence length="237" mass="26703">MSTVFKISYEPPPLEVLNQSTQLPAIPLPISPPNLTITRRLIFPSILSTSFAPTSSPTTFVIKTTSVKPTWNQLSTKIREQFNIPEDINFSLTYMGAGGKEMALSSQDELINYFSQDEGEVLPILKNNCSYKFGLTILPQNNNVEEDKKGGDNDIKEFEKAKISRTCDNQQSEAVNSNILFVKQILRDQITNIQEELVVAPDVTNAYKEYRIYPLFSLQQVSWFMSSVLSSSKIFST</sequence>
<dbReference type="EMBL" id="CAJVPQ010009237">
    <property type="protein sequence ID" value="CAG8713762.1"/>
    <property type="molecule type" value="Genomic_DNA"/>
</dbReference>